<evidence type="ECO:0000259" key="1">
    <source>
        <dbReference type="Pfam" id="PF07969"/>
    </source>
</evidence>
<reference evidence="2" key="1">
    <citation type="submission" date="2020-06" db="EMBL/GenBank/DDBJ databases">
        <title>Legume-microbial interactions unlock mineral nutrients during tropical forest succession.</title>
        <authorList>
            <person name="Epihov D.Z."/>
        </authorList>
    </citation>
    <scope>NUCLEOTIDE SEQUENCE [LARGE SCALE GENOMIC DNA]</scope>
    <source>
        <strain evidence="2">Pan2503</strain>
    </source>
</reference>
<organism evidence="2 3">
    <name type="scientific">Candidatus Acidiferrum panamense</name>
    <dbReference type="NCBI Taxonomy" id="2741543"/>
    <lineage>
        <taxon>Bacteria</taxon>
        <taxon>Pseudomonadati</taxon>
        <taxon>Acidobacteriota</taxon>
        <taxon>Terriglobia</taxon>
        <taxon>Candidatus Acidiferrales</taxon>
        <taxon>Candidatus Acidiferrum</taxon>
    </lineage>
</organism>
<dbReference type="Gene3D" id="3.20.20.140">
    <property type="entry name" value="Metal-dependent hydrolases"/>
    <property type="match status" value="1"/>
</dbReference>
<feature type="non-terminal residue" evidence="2">
    <location>
        <position position="144"/>
    </location>
</feature>
<evidence type="ECO:0000313" key="2">
    <source>
        <dbReference type="EMBL" id="MBA0086997.1"/>
    </source>
</evidence>
<dbReference type="PANTHER" id="PTHR22642">
    <property type="entry name" value="IMIDAZOLONEPROPIONASE"/>
    <property type="match status" value="1"/>
</dbReference>
<dbReference type="Gene3D" id="3.10.310.70">
    <property type="match status" value="1"/>
</dbReference>
<feature type="domain" description="Amidohydrolase 3" evidence="1">
    <location>
        <begin position="59"/>
        <end position="129"/>
    </location>
</feature>
<dbReference type="InterPro" id="IPR011059">
    <property type="entry name" value="Metal-dep_hydrolase_composite"/>
</dbReference>
<proteinExistence type="predicted"/>
<evidence type="ECO:0000313" key="3">
    <source>
        <dbReference type="Proteomes" id="UP000567293"/>
    </source>
</evidence>
<dbReference type="EMBL" id="JACDQQ010001778">
    <property type="protein sequence ID" value="MBA0086997.1"/>
    <property type="molecule type" value="Genomic_DNA"/>
</dbReference>
<dbReference type="Proteomes" id="UP000567293">
    <property type="component" value="Unassembled WGS sequence"/>
</dbReference>
<dbReference type="GO" id="GO:0016810">
    <property type="term" value="F:hydrolase activity, acting on carbon-nitrogen (but not peptide) bonds"/>
    <property type="evidence" value="ECO:0007669"/>
    <property type="project" value="InterPro"/>
</dbReference>
<dbReference type="Pfam" id="PF07969">
    <property type="entry name" value="Amidohydro_3"/>
    <property type="match status" value="1"/>
</dbReference>
<dbReference type="SUPFAM" id="SSF51338">
    <property type="entry name" value="Composite domain of metallo-dependent hydrolases"/>
    <property type="match status" value="1"/>
</dbReference>
<dbReference type="PANTHER" id="PTHR22642:SF2">
    <property type="entry name" value="PROTEIN LONG AFTER FAR-RED 3"/>
    <property type="match status" value="1"/>
</dbReference>
<dbReference type="AlphaFoldDB" id="A0A7V8NTC9"/>
<sequence>MALASVLVAQPASLILRNGKIVTLNPSAPMAEALAVRGDRIAALGSNRVSKSWMGPQTRVIDLHGMLAIPGFIEGHGHFTAMGEFRLGLDLREARTWDAIVAQVASAAKLATPGEWIIGRGWHQSKWDRAPEPSVEGFPMHASL</sequence>
<protein>
    <submittedName>
        <fullName evidence="2">Amidohydrolase family protein</fullName>
    </submittedName>
</protein>
<comment type="caution">
    <text evidence="2">The sequence shown here is derived from an EMBL/GenBank/DDBJ whole genome shotgun (WGS) entry which is preliminary data.</text>
</comment>
<accession>A0A7V8NTC9</accession>
<dbReference type="InterPro" id="IPR013108">
    <property type="entry name" value="Amidohydro_3"/>
</dbReference>
<name>A0A7V8NTC9_9BACT</name>
<gene>
    <name evidence="2" type="ORF">HRJ53_18600</name>
</gene>
<keyword evidence="3" id="KW-1185">Reference proteome</keyword>
<dbReference type="Gene3D" id="2.30.40.10">
    <property type="entry name" value="Urease, subunit C, domain 1"/>
    <property type="match status" value="1"/>
</dbReference>